<keyword evidence="4" id="KW-1185">Reference proteome</keyword>
<dbReference type="Proteomes" id="UP000246171">
    <property type="component" value="Unassembled WGS sequence"/>
</dbReference>
<dbReference type="VEuPathDB" id="FungiDB:BO83DRAFT_382089"/>
<dbReference type="RefSeq" id="XP_025383663.1">
    <property type="nucleotide sequence ID" value="XM_025532153.1"/>
</dbReference>
<dbReference type="GeneID" id="37054115"/>
<evidence type="ECO:0000256" key="1">
    <source>
        <dbReference type="SAM" id="MobiDB-lite"/>
    </source>
</evidence>
<dbReference type="AlphaFoldDB" id="A0A317UUD6"/>
<comment type="caution">
    <text evidence="3">The sequence shown here is derived from an EMBL/GenBank/DDBJ whole genome shotgun (WGS) entry which is preliminary data.</text>
</comment>
<keyword evidence="2" id="KW-0472">Membrane</keyword>
<keyword evidence="2" id="KW-0812">Transmembrane</keyword>
<organism evidence="3 4">
    <name type="scientific">Aspergillus eucalypticola (strain CBS 122712 / IBT 29274)</name>
    <dbReference type="NCBI Taxonomy" id="1448314"/>
    <lineage>
        <taxon>Eukaryota</taxon>
        <taxon>Fungi</taxon>
        <taxon>Dikarya</taxon>
        <taxon>Ascomycota</taxon>
        <taxon>Pezizomycotina</taxon>
        <taxon>Eurotiomycetes</taxon>
        <taxon>Eurotiomycetidae</taxon>
        <taxon>Eurotiales</taxon>
        <taxon>Aspergillaceae</taxon>
        <taxon>Aspergillus</taxon>
        <taxon>Aspergillus subgen. Circumdati</taxon>
    </lineage>
</organism>
<feature type="transmembrane region" description="Helical" evidence="2">
    <location>
        <begin position="34"/>
        <end position="51"/>
    </location>
</feature>
<evidence type="ECO:0000313" key="3">
    <source>
        <dbReference type="EMBL" id="PWY64122.1"/>
    </source>
</evidence>
<evidence type="ECO:0000313" key="4">
    <source>
        <dbReference type="Proteomes" id="UP000246171"/>
    </source>
</evidence>
<protein>
    <submittedName>
        <fullName evidence="3">Uncharacterized protein</fullName>
    </submittedName>
</protein>
<feature type="region of interest" description="Disordered" evidence="1">
    <location>
        <begin position="1"/>
        <end position="29"/>
    </location>
</feature>
<feature type="compositionally biased region" description="Basic residues" evidence="1">
    <location>
        <begin position="10"/>
        <end position="20"/>
    </location>
</feature>
<gene>
    <name evidence="3" type="ORF">BO83DRAFT_382089</name>
</gene>
<dbReference type="EMBL" id="MSFU01000032">
    <property type="protein sequence ID" value="PWY64122.1"/>
    <property type="molecule type" value="Genomic_DNA"/>
</dbReference>
<keyword evidence="2" id="KW-1133">Transmembrane helix</keyword>
<proteinExistence type="predicted"/>
<name>A0A317UUD6_ASPEC</name>
<sequence length="107" mass="12392">MEMMTEKKDRPKRPGTRIHHPSASQREDSTKGPLFFIFCLVLAPIEIMLVWSKNCVLQTTTYFCQMMLDVLLSSTSHQPTFPDSERGSSFSRFLRVFGPFRPIRGQH</sequence>
<evidence type="ECO:0000256" key="2">
    <source>
        <dbReference type="SAM" id="Phobius"/>
    </source>
</evidence>
<accession>A0A317UUD6</accession>
<reference evidence="3" key="1">
    <citation type="submission" date="2016-12" db="EMBL/GenBank/DDBJ databases">
        <title>The genomes of Aspergillus section Nigri reveals drivers in fungal speciation.</title>
        <authorList>
            <consortium name="DOE Joint Genome Institute"/>
            <person name="Vesth T.C."/>
            <person name="Nybo J."/>
            <person name="Theobald S."/>
            <person name="Brandl J."/>
            <person name="Frisvad J.C."/>
            <person name="Nielsen K.F."/>
            <person name="Lyhne E.K."/>
            <person name="Kogle M.E."/>
            <person name="Kuo A."/>
            <person name="Riley R."/>
            <person name="Clum A."/>
            <person name="Nolan M."/>
            <person name="Lipzen A."/>
            <person name="Salamov A."/>
            <person name="Henrissat B."/>
            <person name="Wiebenga A."/>
            <person name="De vries R.P."/>
            <person name="Grigoriev I.V."/>
            <person name="Mortensen U.H."/>
            <person name="Andersen M.R."/>
            <person name="Baker S.E."/>
        </authorList>
    </citation>
    <scope>NUCLEOTIDE SEQUENCE</scope>
    <source>
        <strain evidence="3">CBS 122712</strain>
    </source>
</reference>